<dbReference type="SUPFAM" id="SSF50630">
    <property type="entry name" value="Acid proteases"/>
    <property type="match status" value="1"/>
</dbReference>
<keyword evidence="3" id="KW-1185">Reference proteome</keyword>
<comment type="caution">
    <text evidence="2">The sequence shown here is derived from an EMBL/GenBank/DDBJ whole genome shotgun (WGS) entry which is preliminary data.</text>
</comment>
<dbReference type="EMBL" id="QJKJ01010218">
    <property type="protein sequence ID" value="RDX74309.1"/>
    <property type="molecule type" value="Genomic_DNA"/>
</dbReference>
<dbReference type="AlphaFoldDB" id="A0A371F7P1"/>
<evidence type="ECO:0000313" key="2">
    <source>
        <dbReference type="EMBL" id="RDX74309.1"/>
    </source>
</evidence>
<organism evidence="2 3">
    <name type="scientific">Mucuna pruriens</name>
    <name type="common">Velvet bean</name>
    <name type="synonym">Dolichos pruriens</name>
    <dbReference type="NCBI Taxonomy" id="157652"/>
    <lineage>
        <taxon>Eukaryota</taxon>
        <taxon>Viridiplantae</taxon>
        <taxon>Streptophyta</taxon>
        <taxon>Embryophyta</taxon>
        <taxon>Tracheophyta</taxon>
        <taxon>Spermatophyta</taxon>
        <taxon>Magnoliopsida</taxon>
        <taxon>eudicotyledons</taxon>
        <taxon>Gunneridae</taxon>
        <taxon>Pentapetalae</taxon>
        <taxon>rosids</taxon>
        <taxon>fabids</taxon>
        <taxon>Fabales</taxon>
        <taxon>Fabaceae</taxon>
        <taxon>Papilionoideae</taxon>
        <taxon>50 kb inversion clade</taxon>
        <taxon>NPAAA clade</taxon>
        <taxon>indigoferoid/millettioid clade</taxon>
        <taxon>Phaseoleae</taxon>
        <taxon>Mucuna</taxon>
    </lineage>
</organism>
<gene>
    <name evidence="2" type="primary">ASP1</name>
    <name evidence="2" type="ORF">CR513_45956</name>
</gene>
<name>A0A371F7P1_MUCPR</name>
<sequence>MSCQCARFELLEEGQNRNKAFLHYYKKILTCYLTCIFSFNFLGQLRKEVAGTSLKEAHNDRTLPLCWHGKRPYRSVYEVRKYFKPMALSFTSNGRSKAQFEIPLEAYLIISHMGNVCLGILNGSEVGMGDLNLIGDISMLNKVMVFDNDKQLIGWTPADCDRVPKSRDVSI</sequence>
<dbReference type="InterPro" id="IPR033121">
    <property type="entry name" value="PEPTIDASE_A1"/>
</dbReference>
<dbReference type="Gene3D" id="2.40.70.10">
    <property type="entry name" value="Acid Proteases"/>
    <property type="match status" value="1"/>
</dbReference>
<dbReference type="InterPro" id="IPR032799">
    <property type="entry name" value="TAXi_C"/>
</dbReference>
<dbReference type="Pfam" id="PF14541">
    <property type="entry name" value="TAXi_C"/>
    <property type="match status" value="1"/>
</dbReference>
<feature type="domain" description="Peptidase A1" evidence="1">
    <location>
        <begin position="1"/>
        <end position="156"/>
    </location>
</feature>
<dbReference type="OrthoDB" id="2747330at2759"/>
<feature type="non-terminal residue" evidence="2">
    <location>
        <position position="1"/>
    </location>
</feature>
<dbReference type="STRING" id="157652.A0A371F7P1"/>
<proteinExistence type="predicted"/>
<reference evidence="2" key="1">
    <citation type="submission" date="2018-05" db="EMBL/GenBank/DDBJ databases">
        <title>Draft genome of Mucuna pruriens seed.</title>
        <authorList>
            <person name="Nnadi N.E."/>
            <person name="Vos R."/>
            <person name="Hasami M.H."/>
            <person name="Devisetty U.K."/>
            <person name="Aguiy J.C."/>
        </authorList>
    </citation>
    <scope>NUCLEOTIDE SEQUENCE [LARGE SCALE GENOMIC DNA]</scope>
    <source>
        <strain evidence="2">JCA_2017</strain>
    </source>
</reference>
<dbReference type="PROSITE" id="PS51767">
    <property type="entry name" value="PEPTIDASE_A1"/>
    <property type="match status" value="1"/>
</dbReference>
<protein>
    <submittedName>
        <fullName evidence="2">Aspartic proteinase Asp1</fullName>
    </submittedName>
</protein>
<accession>A0A371F7P1</accession>
<dbReference type="InterPro" id="IPR021109">
    <property type="entry name" value="Peptidase_aspartic_dom_sf"/>
</dbReference>
<evidence type="ECO:0000313" key="3">
    <source>
        <dbReference type="Proteomes" id="UP000257109"/>
    </source>
</evidence>
<evidence type="ECO:0000259" key="1">
    <source>
        <dbReference type="PROSITE" id="PS51767"/>
    </source>
</evidence>
<dbReference type="Proteomes" id="UP000257109">
    <property type="component" value="Unassembled WGS sequence"/>
</dbReference>